<dbReference type="GO" id="GO:0008170">
    <property type="term" value="F:N-methyltransferase activity"/>
    <property type="evidence" value="ECO:0007669"/>
    <property type="project" value="InterPro"/>
</dbReference>
<dbReference type="AlphaFoldDB" id="A0A2H0VG55"/>
<dbReference type="PANTHER" id="PTHR14911:SF13">
    <property type="entry name" value="TRNA (GUANINE(6)-N2)-METHYLTRANSFERASE THUMP3"/>
    <property type="match status" value="1"/>
</dbReference>
<dbReference type="Proteomes" id="UP000230557">
    <property type="component" value="Unassembled WGS sequence"/>
</dbReference>
<evidence type="ECO:0000256" key="2">
    <source>
        <dbReference type="ARBA" id="ARBA00022679"/>
    </source>
</evidence>
<gene>
    <name evidence="4" type="ORF">COT91_02220</name>
</gene>
<dbReference type="InterPro" id="IPR002941">
    <property type="entry name" value="DNA_methylase_N4/N6"/>
</dbReference>
<keyword evidence="1" id="KW-0489">Methyltransferase</keyword>
<dbReference type="Pfam" id="PF01555">
    <property type="entry name" value="N6_N4_Mtase"/>
    <property type="match status" value="1"/>
</dbReference>
<dbReference type="GO" id="GO:0016423">
    <property type="term" value="F:tRNA (guanine) methyltransferase activity"/>
    <property type="evidence" value="ECO:0007669"/>
    <property type="project" value="TreeGrafter"/>
</dbReference>
<dbReference type="PANTHER" id="PTHR14911">
    <property type="entry name" value="THUMP DOMAIN-CONTAINING"/>
    <property type="match status" value="1"/>
</dbReference>
<organism evidence="4 5">
    <name type="scientific">Candidatus Doudnabacteria bacterium CG10_big_fil_rev_8_21_14_0_10_41_10</name>
    <dbReference type="NCBI Taxonomy" id="1974551"/>
    <lineage>
        <taxon>Bacteria</taxon>
        <taxon>Candidatus Doudnaibacteriota</taxon>
    </lineage>
</organism>
<proteinExistence type="predicted"/>
<keyword evidence="2" id="KW-0808">Transferase</keyword>
<dbReference type="InterPro" id="IPR029063">
    <property type="entry name" value="SAM-dependent_MTases_sf"/>
</dbReference>
<dbReference type="SUPFAM" id="SSF53335">
    <property type="entry name" value="S-adenosyl-L-methionine-dependent methyltransferases"/>
    <property type="match status" value="1"/>
</dbReference>
<evidence type="ECO:0000259" key="3">
    <source>
        <dbReference type="Pfam" id="PF01555"/>
    </source>
</evidence>
<sequence>MKLAFHLGRVYTLSLAEILSVLTRRGVEYEITGLFTEILIIKTNQVLDVQSLQKRLGGTVKIMRVADELTKKLPDDYVNFTLKKYLTPQNLKKLLTEYKGKVQFGVSLYPLSYKVNLRNQNKNVGMDIKHLLQENGVSSRLVLPEGNSLALPSVAVTNNHLLEKGAEIDLLVSETKIYIAKTLTVQDFSDYGRRDYQRPIRDSRVGMLPPKVAQIMINLAQYEPDEKNKGGYILDPFVGSGTVLQEAMLIGFKVLGSDISQKAVNDAEKNLDWFRTRYKLPPHKFELEVADVGKISKAFPDKKPLAIITEGTLGPTYAKEPNESEMAKNFEELSKVYLSAFKEFKKILPKGRTVVMALPAYRVRKGYISFPVVDKILKLGYDIQDPISQETVTKYGFLKVTPRKSIIYDRKDQIVVREIIIFKVK</sequence>
<accession>A0A2H0VG55</accession>
<evidence type="ECO:0000313" key="5">
    <source>
        <dbReference type="Proteomes" id="UP000230557"/>
    </source>
</evidence>
<dbReference type="GO" id="GO:0003677">
    <property type="term" value="F:DNA binding"/>
    <property type="evidence" value="ECO:0007669"/>
    <property type="project" value="InterPro"/>
</dbReference>
<evidence type="ECO:0000256" key="1">
    <source>
        <dbReference type="ARBA" id="ARBA00022603"/>
    </source>
</evidence>
<reference evidence="5" key="1">
    <citation type="submission" date="2017-09" db="EMBL/GenBank/DDBJ databases">
        <title>Depth-based differentiation of microbial function through sediment-hosted aquifers and enrichment of novel symbionts in the deep terrestrial subsurface.</title>
        <authorList>
            <person name="Probst A.J."/>
            <person name="Ladd B."/>
            <person name="Jarett J.K."/>
            <person name="Geller-Mcgrath D.E."/>
            <person name="Sieber C.M.K."/>
            <person name="Emerson J.B."/>
            <person name="Anantharaman K."/>
            <person name="Thomas B.C."/>
            <person name="Malmstrom R."/>
            <person name="Stieglmeier M."/>
            <person name="Klingl A."/>
            <person name="Woyke T."/>
            <person name="Ryan C.M."/>
            <person name="Banfield J.F."/>
        </authorList>
    </citation>
    <scope>NUCLEOTIDE SEQUENCE [LARGE SCALE GENOMIC DNA]</scope>
</reference>
<feature type="domain" description="DNA methylase N-4/N-6" evidence="3">
    <location>
        <begin position="209"/>
        <end position="269"/>
    </location>
</feature>
<dbReference type="GO" id="GO:0030488">
    <property type="term" value="P:tRNA methylation"/>
    <property type="evidence" value="ECO:0007669"/>
    <property type="project" value="TreeGrafter"/>
</dbReference>
<comment type="caution">
    <text evidence="4">The sequence shown here is derived from an EMBL/GenBank/DDBJ whole genome shotgun (WGS) entry which is preliminary data.</text>
</comment>
<evidence type="ECO:0000313" key="4">
    <source>
        <dbReference type="EMBL" id="PIR97290.1"/>
    </source>
</evidence>
<name>A0A2H0VG55_9BACT</name>
<dbReference type="EMBL" id="PFAJ01000030">
    <property type="protein sequence ID" value="PIR97290.1"/>
    <property type="molecule type" value="Genomic_DNA"/>
</dbReference>
<dbReference type="Gene3D" id="3.40.50.150">
    <property type="entry name" value="Vaccinia Virus protein VP39"/>
    <property type="match status" value="1"/>
</dbReference>
<protein>
    <recommendedName>
        <fullName evidence="3">DNA methylase N-4/N-6 domain-containing protein</fullName>
    </recommendedName>
</protein>